<dbReference type="Gene3D" id="3.50.50.60">
    <property type="entry name" value="FAD/NAD(P)-binding domain"/>
    <property type="match status" value="1"/>
</dbReference>
<dbReference type="InterPro" id="IPR036188">
    <property type="entry name" value="FAD/NAD-bd_sf"/>
</dbReference>
<dbReference type="Proteomes" id="UP000590740">
    <property type="component" value="Unassembled WGS sequence"/>
</dbReference>
<dbReference type="Pfam" id="PF01593">
    <property type="entry name" value="Amino_oxidase"/>
    <property type="match status" value="1"/>
</dbReference>
<dbReference type="GO" id="GO:0016491">
    <property type="term" value="F:oxidoreductase activity"/>
    <property type="evidence" value="ECO:0007669"/>
    <property type="project" value="InterPro"/>
</dbReference>
<dbReference type="InterPro" id="IPR002937">
    <property type="entry name" value="Amino_oxidase"/>
</dbReference>
<name>A0A7W8DK79_9BACT</name>
<protein>
    <submittedName>
        <fullName evidence="2">Phytoene dehydrogenase-like protein</fullName>
    </submittedName>
</protein>
<dbReference type="PANTHER" id="PTHR42923:SF39">
    <property type="entry name" value="AMINO OXIDASE"/>
    <property type="match status" value="1"/>
</dbReference>
<dbReference type="PANTHER" id="PTHR42923">
    <property type="entry name" value="PROTOPORPHYRINOGEN OXIDASE"/>
    <property type="match status" value="1"/>
</dbReference>
<dbReference type="PROSITE" id="PS51257">
    <property type="entry name" value="PROKAR_LIPOPROTEIN"/>
    <property type="match status" value="1"/>
</dbReference>
<feature type="domain" description="Amine oxidase" evidence="1">
    <location>
        <begin position="14"/>
        <end position="118"/>
    </location>
</feature>
<sequence>MPAKKKVVVIGGGIGGLSCAYDLMERGHDVTVLEAARRTGGHVKTIYDPLPDGLYADVGAEQFTDPGYDTYREWVRKFDLPVLTYERRRKMYSNVRGKWRTEEELADAKTQREFGFNEREVAYMQEHGWKNLSRLFFGPMAEKFKDEYQPFGVGLDELDHVVLGDWLAEQGASETARGFCGGSRLSSKEKPATESDVSALYRIWQESIVKMRGLPVFIPVLEKPVTLPGRRSGPIGCVGRLPVIFK</sequence>
<reference evidence="2 3" key="1">
    <citation type="submission" date="2020-08" db="EMBL/GenBank/DDBJ databases">
        <title>Genomic Encyclopedia of Type Strains, Phase IV (KMG-IV): sequencing the most valuable type-strain genomes for metagenomic binning, comparative biology and taxonomic classification.</title>
        <authorList>
            <person name="Goeker M."/>
        </authorList>
    </citation>
    <scope>NUCLEOTIDE SEQUENCE [LARGE SCALE GENOMIC DNA]</scope>
    <source>
        <strain evidence="2 3">DSM 12252</strain>
    </source>
</reference>
<dbReference type="RefSeq" id="WP_221306121.1">
    <property type="nucleotide sequence ID" value="NZ_JACHIG010000004.1"/>
</dbReference>
<gene>
    <name evidence="2" type="ORF">HNQ65_002168</name>
</gene>
<comment type="caution">
    <text evidence="2">The sequence shown here is derived from an EMBL/GenBank/DDBJ whole genome shotgun (WGS) entry which is preliminary data.</text>
</comment>
<dbReference type="InterPro" id="IPR050464">
    <property type="entry name" value="Zeta_carotene_desat/Oxidored"/>
</dbReference>
<accession>A0A7W8DK79</accession>
<dbReference type="SUPFAM" id="SSF51905">
    <property type="entry name" value="FAD/NAD(P)-binding domain"/>
    <property type="match status" value="1"/>
</dbReference>
<evidence type="ECO:0000313" key="2">
    <source>
        <dbReference type="EMBL" id="MBB5032586.1"/>
    </source>
</evidence>
<evidence type="ECO:0000313" key="3">
    <source>
        <dbReference type="Proteomes" id="UP000590740"/>
    </source>
</evidence>
<keyword evidence="3" id="KW-1185">Reference proteome</keyword>
<proteinExistence type="predicted"/>
<dbReference type="AlphaFoldDB" id="A0A7W8DK79"/>
<organism evidence="2 3">
    <name type="scientific">Prosthecobacter vanneervenii</name>
    <dbReference type="NCBI Taxonomy" id="48466"/>
    <lineage>
        <taxon>Bacteria</taxon>
        <taxon>Pseudomonadati</taxon>
        <taxon>Verrucomicrobiota</taxon>
        <taxon>Verrucomicrobiia</taxon>
        <taxon>Verrucomicrobiales</taxon>
        <taxon>Verrucomicrobiaceae</taxon>
        <taxon>Prosthecobacter</taxon>
    </lineage>
</organism>
<dbReference type="EMBL" id="JACHIG010000004">
    <property type="protein sequence ID" value="MBB5032586.1"/>
    <property type="molecule type" value="Genomic_DNA"/>
</dbReference>
<evidence type="ECO:0000259" key="1">
    <source>
        <dbReference type="Pfam" id="PF01593"/>
    </source>
</evidence>